<dbReference type="SUPFAM" id="SSF47240">
    <property type="entry name" value="Ferritin-like"/>
    <property type="match status" value="1"/>
</dbReference>
<evidence type="ECO:0008006" key="3">
    <source>
        <dbReference type="Google" id="ProtNLM"/>
    </source>
</evidence>
<accession>A0A1Y5FHD7</accession>
<sequence length="149" mass="16990">MNAELKSIDRKLVEILANANVMCTKLNQVSTELQSERNQPLYALAKTGSHYFARISNDTVKALSTRGVVLPANRKDMLKHAKIQVEEIGSPPIGSPVDIMLEDWQTFYNDFQEIFEFSKEEFDPILRAYSRSHSDIMDEGILMLRNKIA</sequence>
<name>A0A1Y5FHD7_9BACT</name>
<evidence type="ECO:0000313" key="1">
    <source>
        <dbReference type="EMBL" id="OUR99615.1"/>
    </source>
</evidence>
<comment type="caution">
    <text evidence="1">The sequence shown here is derived from an EMBL/GenBank/DDBJ whole genome shotgun (WGS) entry which is preliminary data.</text>
</comment>
<dbReference type="Proteomes" id="UP000196531">
    <property type="component" value="Unassembled WGS sequence"/>
</dbReference>
<proteinExistence type="predicted"/>
<dbReference type="EMBL" id="MAAO01000002">
    <property type="protein sequence ID" value="OUR99615.1"/>
    <property type="molecule type" value="Genomic_DNA"/>
</dbReference>
<evidence type="ECO:0000313" key="2">
    <source>
        <dbReference type="Proteomes" id="UP000196531"/>
    </source>
</evidence>
<dbReference type="AlphaFoldDB" id="A0A1Y5FHD7"/>
<gene>
    <name evidence="1" type="ORF">A9Q84_00925</name>
</gene>
<dbReference type="InterPro" id="IPR009078">
    <property type="entry name" value="Ferritin-like_SF"/>
</dbReference>
<reference evidence="2" key="1">
    <citation type="journal article" date="2017" name="Proc. Natl. Acad. Sci. U.S.A.">
        <title>Simulation of Deepwater Horizon oil plume reveals substrate specialization within a complex community of hydrocarbon-degraders.</title>
        <authorList>
            <person name="Hu P."/>
            <person name="Dubinsky E.A."/>
            <person name="Probst A.J."/>
            <person name="Wang J."/>
            <person name="Sieber C.M.K."/>
            <person name="Tom L.M."/>
            <person name="Gardinali P."/>
            <person name="Banfield J.F."/>
            <person name="Atlas R.M."/>
            <person name="Andersen G.L."/>
        </authorList>
    </citation>
    <scope>NUCLEOTIDE SEQUENCE [LARGE SCALE GENOMIC DNA]</scope>
</reference>
<protein>
    <recommendedName>
        <fullName evidence="3">DUF2383 domain-containing protein</fullName>
    </recommendedName>
</protein>
<organism evidence="1 2">
    <name type="scientific">Halobacteriovorax marinus</name>
    <dbReference type="NCBI Taxonomy" id="97084"/>
    <lineage>
        <taxon>Bacteria</taxon>
        <taxon>Pseudomonadati</taxon>
        <taxon>Bdellovibrionota</taxon>
        <taxon>Bacteriovoracia</taxon>
        <taxon>Bacteriovoracales</taxon>
        <taxon>Halobacteriovoraceae</taxon>
        <taxon>Halobacteriovorax</taxon>
    </lineage>
</organism>